<dbReference type="STRING" id="1121449.SAMN02745704_00211"/>
<name>A0A1T4W3J7_9BACT</name>
<dbReference type="GO" id="GO:0016020">
    <property type="term" value="C:membrane"/>
    <property type="evidence" value="ECO:0007669"/>
    <property type="project" value="InterPro"/>
</dbReference>
<evidence type="ECO:0000256" key="3">
    <source>
        <dbReference type="ARBA" id="ARBA00022729"/>
    </source>
</evidence>
<evidence type="ECO:0000259" key="7">
    <source>
        <dbReference type="SMART" id="SM00079"/>
    </source>
</evidence>
<keyword evidence="3 5" id="KW-0732">Signal</keyword>
<dbReference type="SMART" id="SM00079">
    <property type="entry name" value="PBPe"/>
    <property type="match status" value="1"/>
</dbReference>
<comment type="similarity">
    <text evidence="2 4">Belongs to the bacterial solute-binding protein 3 family.</text>
</comment>
<dbReference type="InterPro" id="IPR001320">
    <property type="entry name" value="Iontro_rcpt_C"/>
</dbReference>
<gene>
    <name evidence="8" type="ORF">SAMN02745704_00211</name>
</gene>
<evidence type="ECO:0000313" key="9">
    <source>
        <dbReference type="Proteomes" id="UP000190027"/>
    </source>
</evidence>
<accession>A0A1T4W3J7</accession>
<sequence length="248" mass="26478">MNKVVSAILAICLVLSAGLASANTWAEIQEKGVITVGNAPDYPPFESIDDNGERIGFDIDLIRAVAERLGLEVKFVTLGFEVIVTAVQSGQVDVGVSGLSITEERKQYVNFTDPYVIAGQVVITRDETGIKTLDDLKGKRVAAPVGTTSYAAAEKLEGIDLTAPEDYNMSFALLKGGGADAAVFDIPVAQEYLKQGGLSLVGDPLSYEEMAMIANKDNPELIEAMNKAMAELKASGELDAMMKKWGLK</sequence>
<proteinExistence type="inferred from homology"/>
<evidence type="ECO:0000256" key="4">
    <source>
        <dbReference type="RuleBase" id="RU003744"/>
    </source>
</evidence>
<dbReference type="RefSeq" id="WP_078715796.1">
    <property type="nucleotide sequence ID" value="NZ_FUYC01000001.1"/>
</dbReference>
<organism evidence="8 9">
    <name type="scientific">Paucidesulfovibrio gracilis DSM 16080</name>
    <dbReference type="NCBI Taxonomy" id="1121449"/>
    <lineage>
        <taxon>Bacteria</taxon>
        <taxon>Pseudomonadati</taxon>
        <taxon>Thermodesulfobacteriota</taxon>
        <taxon>Desulfovibrionia</taxon>
        <taxon>Desulfovibrionales</taxon>
        <taxon>Desulfovibrionaceae</taxon>
        <taxon>Paucidesulfovibrio</taxon>
    </lineage>
</organism>
<feature type="domain" description="Ionotropic glutamate receptor C-terminal" evidence="7">
    <location>
        <begin position="33"/>
        <end position="248"/>
    </location>
</feature>
<dbReference type="PANTHER" id="PTHR35936">
    <property type="entry name" value="MEMBRANE-BOUND LYTIC MUREIN TRANSGLYCOSYLASE F"/>
    <property type="match status" value="1"/>
</dbReference>
<dbReference type="PANTHER" id="PTHR35936:SF17">
    <property type="entry name" value="ARGININE-BINDING EXTRACELLULAR PROTEIN ARTP"/>
    <property type="match status" value="1"/>
</dbReference>
<dbReference type="Gene3D" id="3.40.190.10">
    <property type="entry name" value="Periplasmic binding protein-like II"/>
    <property type="match status" value="2"/>
</dbReference>
<evidence type="ECO:0000256" key="1">
    <source>
        <dbReference type="ARBA" id="ARBA00004196"/>
    </source>
</evidence>
<feature type="domain" description="Solute-binding protein family 3/N-terminal" evidence="6">
    <location>
        <begin position="33"/>
        <end position="248"/>
    </location>
</feature>
<evidence type="ECO:0000256" key="5">
    <source>
        <dbReference type="SAM" id="SignalP"/>
    </source>
</evidence>
<protein>
    <submittedName>
        <fullName evidence="8">Polar amino acid transport system substrate-binding protein</fullName>
    </submittedName>
</protein>
<comment type="subcellular location">
    <subcellularLocation>
        <location evidence="1">Cell envelope</location>
    </subcellularLocation>
</comment>
<evidence type="ECO:0000313" key="8">
    <source>
        <dbReference type="EMBL" id="SKA71812.1"/>
    </source>
</evidence>
<evidence type="ECO:0000259" key="6">
    <source>
        <dbReference type="SMART" id="SM00062"/>
    </source>
</evidence>
<dbReference type="AlphaFoldDB" id="A0A1T4W3J7"/>
<dbReference type="CDD" id="cd13624">
    <property type="entry name" value="PBP2_Arg_Lys_His"/>
    <property type="match status" value="1"/>
</dbReference>
<keyword evidence="9" id="KW-1185">Reference proteome</keyword>
<dbReference type="InterPro" id="IPR018313">
    <property type="entry name" value="SBP_3_CS"/>
</dbReference>
<evidence type="ECO:0000256" key="2">
    <source>
        <dbReference type="ARBA" id="ARBA00010333"/>
    </source>
</evidence>
<dbReference type="GO" id="GO:0015276">
    <property type="term" value="F:ligand-gated monoatomic ion channel activity"/>
    <property type="evidence" value="ECO:0007669"/>
    <property type="project" value="InterPro"/>
</dbReference>
<feature type="signal peptide" evidence="5">
    <location>
        <begin position="1"/>
        <end position="22"/>
    </location>
</feature>
<dbReference type="OrthoDB" id="368476at2"/>
<dbReference type="InterPro" id="IPR001638">
    <property type="entry name" value="Solute-binding_3/MltF_N"/>
</dbReference>
<dbReference type="SMART" id="SM00062">
    <property type="entry name" value="PBPb"/>
    <property type="match status" value="1"/>
</dbReference>
<reference evidence="8 9" key="1">
    <citation type="submission" date="2017-02" db="EMBL/GenBank/DDBJ databases">
        <authorList>
            <person name="Peterson S.W."/>
        </authorList>
    </citation>
    <scope>NUCLEOTIDE SEQUENCE [LARGE SCALE GENOMIC DNA]</scope>
    <source>
        <strain evidence="8 9">DSM 16080</strain>
    </source>
</reference>
<dbReference type="EMBL" id="FUYC01000001">
    <property type="protein sequence ID" value="SKA71812.1"/>
    <property type="molecule type" value="Genomic_DNA"/>
</dbReference>
<dbReference type="Proteomes" id="UP000190027">
    <property type="component" value="Unassembled WGS sequence"/>
</dbReference>
<dbReference type="PROSITE" id="PS01039">
    <property type="entry name" value="SBP_BACTERIAL_3"/>
    <property type="match status" value="1"/>
</dbReference>
<dbReference type="SUPFAM" id="SSF53850">
    <property type="entry name" value="Periplasmic binding protein-like II"/>
    <property type="match status" value="1"/>
</dbReference>
<dbReference type="Pfam" id="PF00497">
    <property type="entry name" value="SBP_bac_3"/>
    <property type="match status" value="1"/>
</dbReference>
<feature type="chain" id="PRO_5012775287" evidence="5">
    <location>
        <begin position="23"/>
        <end position="248"/>
    </location>
</feature>
<dbReference type="GO" id="GO:0030313">
    <property type="term" value="C:cell envelope"/>
    <property type="evidence" value="ECO:0007669"/>
    <property type="project" value="UniProtKB-SubCell"/>
</dbReference>